<keyword evidence="9" id="KW-0492">Microsome</keyword>
<reference evidence="19 20" key="1">
    <citation type="submission" date="2025-04" db="UniProtKB">
        <authorList>
            <consortium name="RefSeq"/>
        </authorList>
    </citation>
    <scope>IDENTIFICATION</scope>
    <source>
        <tissue evidence="19 20">Total insect</tissue>
    </source>
</reference>
<protein>
    <submittedName>
        <fullName evidence="19 20">Probable cytochrome P450 6a23 isoform X1</fullName>
    </submittedName>
</protein>
<evidence type="ECO:0000256" key="17">
    <source>
        <dbReference type="SAM" id="Phobius"/>
    </source>
</evidence>
<dbReference type="CDD" id="cd11056">
    <property type="entry name" value="CYP6-like"/>
    <property type="match status" value="1"/>
</dbReference>
<dbReference type="FunFam" id="1.10.630.10:FF:000042">
    <property type="entry name" value="Cytochrome P450"/>
    <property type="match status" value="1"/>
</dbReference>
<keyword evidence="17" id="KW-1133">Transmembrane helix</keyword>
<evidence type="ECO:0000256" key="2">
    <source>
        <dbReference type="ARBA" id="ARBA00003690"/>
    </source>
</evidence>
<dbReference type="Gene3D" id="1.10.630.10">
    <property type="entry name" value="Cytochrome P450"/>
    <property type="match status" value="1"/>
</dbReference>
<feature type="region of interest" description="Disordered" evidence="16">
    <location>
        <begin position="472"/>
        <end position="502"/>
    </location>
</feature>
<name>A0A6P8ZSD6_THRPL</name>
<comment type="cofactor">
    <cofactor evidence="1 14">
        <name>heme</name>
        <dbReference type="ChEBI" id="CHEBI:30413"/>
    </cofactor>
</comment>
<keyword evidence="12 15" id="KW-0503">Monooxygenase</keyword>
<evidence type="ECO:0000256" key="4">
    <source>
        <dbReference type="ARBA" id="ARBA00004406"/>
    </source>
</evidence>
<keyword evidence="18" id="KW-1185">Reference proteome</keyword>
<organism evidence="20">
    <name type="scientific">Thrips palmi</name>
    <name type="common">Melon thrips</name>
    <dbReference type="NCBI Taxonomy" id="161013"/>
    <lineage>
        <taxon>Eukaryota</taxon>
        <taxon>Metazoa</taxon>
        <taxon>Ecdysozoa</taxon>
        <taxon>Arthropoda</taxon>
        <taxon>Hexapoda</taxon>
        <taxon>Insecta</taxon>
        <taxon>Pterygota</taxon>
        <taxon>Neoptera</taxon>
        <taxon>Paraneoptera</taxon>
        <taxon>Thysanoptera</taxon>
        <taxon>Terebrantia</taxon>
        <taxon>Thripoidea</taxon>
        <taxon>Thripidae</taxon>
        <taxon>Thrips</taxon>
    </lineage>
</organism>
<dbReference type="RefSeq" id="XP_034248146.1">
    <property type="nucleotide sequence ID" value="XM_034392255.1"/>
</dbReference>
<keyword evidence="8" id="KW-0256">Endoplasmic reticulum</keyword>
<dbReference type="GeneID" id="117649446"/>
<dbReference type="OrthoDB" id="2789670at2759"/>
<dbReference type="GO" id="GO:0004497">
    <property type="term" value="F:monooxygenase activity"/>
    <property type="evidence" value="ECO:0007669"/>
    <property type="project" value="UniProtKB-KW"/>
</dbReference>
<dbReference type="InterPro" id="IPR017972">
    <property type="entry name" value="Cyt_P450_CS"/>
</dbReference>
<dbReference type="AlphaFoldDB" id="A0A6P8ZSD6"/>
<gene>
    <name evidence="19 20 21 22" type="primary">LOC117649446</name>
</gene>
<dbReference type="PANTHER" id="PTHR24292:SF54">
    <property type="entry name" value="CYP9F3-RELATED"/>
    <property type="match status" value="1"/>
</dbReference>
<evidence type="ECO:0000256" key="14">
    <source>
        <dbReference type="PIRSR" id="PIRSR602403-1"/>
    </source>
</evidence>
<evidence type="ECO:0000313" key="18">
    <source>
        <dbReference type="Proteomes" id="UP000515158"/>
    </source>
</evidence>
<dbReference type="GO" id="GO:0005789">
    <property type="term" value="C:endoplasmic reticulum membrane"/>
    <property type="evidence" value="ECO:0007669"/>
    <property type="project" value="UniProtKB-SubCell"/>
</dbReference>
<dbReference type="PRINTS" id="PR00385">
    <property type="entry name" value="P450"/>
</dbReference>
<keyword evidence="13 17" id="KW-0472">Membrane</keyword>
<dbReference type="GO" id="GO:0020037">
    <property type="term" value="F:heme binding"/>
    <property type="evidence" value="ECO:0007669"/>
    <property type="project" value="InterPro"/>
</dbReference>
<evidence type="ECO:0000256" key="1">
    <source>
        <dbReference type="ARBA" id="ARBA00001971"/>
    </source>
</evidence>
<comment type="subcellular location">
    <subcellularLocation>
        <location evidence="4">Endoplasmic reticulum membrane</location>
        <topology evidence="4">Peripheral membrane protein</topology>
    </subcellularLocation>
    <subcellularLocation>
        <location evidence="3">Microsome membrane</location>
        <topology evidence="3">Peripheral membrane protein</topology>
    </subcellularLocation>
</comment>
<accession>A0A6P8ZSD6</accession>
<evidence type="ECO:0000256" key="7">
    <source>
        <dbReference type="ARBA" id="ARBA00022723"/>
    </source>
</evidence>
<dbReference type="Pfam" id="PF00067">
    <property type="entry name" value="p450"/>
    <property type="match status" value="1"/>
</dbReference>
<evidence type="ECO:0000313" key="21">
    <source>
        <dbReference type="RefSeq" id="XP_034248145.1"/>
    </source>
</evidence>
<dbReference type="InterPro" id="IPR036396">
    <property type="entry name" value="Cyt_P450_sf"/>
</dbReference>
<dbReference type="Proteomes" id="UP000515158">
    <property type="component" value="Unplaced"/>
</dbReference>
<dbReference type="PANTHER" id="PTHR24292">
    <property type="entry name" value="CYTOCHROME P450"/>
    <property type="match status" value="1"/>
</dbReference>
<feature type="compositionally biased region" description="Basic and acidic residues" evidence="16">
    <location>
        <begin position="489"/>
        <end position="502"/>
    </location>
</feature>
<dbReference type="RefSeq" id="XP_034248143.1">
    <property type="nucleotide sequence ID" value="XM_034392252.1"/>
</dbReference>
<feature type="binding site" description="axial binding residue" evidence="14">
    <location>
        <position position="436"/>
    </location>
    <ligand>
        <name>heme</name>
        <dbReference type="ChEBI" id="CHEBI:30413"/>
    </ligand>
    <ligandPart>
        <name>Fe</name>
        <dbReference type="ChEBI" id="CHEBI:18248"/>
    </ligandPart>
</feature>
<evidence type="ECO:0000256" key="10">
    <source>
        <dbReference type="ARBA" id="ARBA00023002"/>
    </source>
</evidence>
<evidence type="ECO:0000256" key="15">
    <source>
        <dbReference type="RuleBase" id="RU000461"/>
    </source>
</evidence>
<evidence type="ECO:0000313" key="20">
    <source>
        <dbReference type="RefSeq" id="XP_034248144.1"/>
    </source>
</evidence>
<dbReference type="InterPro" id="IPR001128">
    <property type="entry name" value="Cyt_P450"/>
</dbReference>
<dbReference type="RefSeq" id="XP_034248145.1">
    <property type="nucleotide sequence ID" value="XM_034392254.1"/>
</dbReference>
<dbReference type="PROSITE" id="PS00086">
    <property type="entry name" value="CYTOCHROME_P450"/>
    <property type="match status" value="1"/>
</dbReference>
<comment type="function">
    <text evidence="2">May be involved in the metabolism of insect hormones and in the breakdown of synthetic insecticides.</text>
</comment>
<evidence type="ECO:0000256" key="8">
    <source>
        <dbReference type="ARBA" id="ARBA00022824"/>
    </source>
</evidence>
<evidence type="ECO:0000256" key="3">
    <source>
        <dbReference type="ARBA" id="ARBA00004174"/>
    </source>
</evidence>
<sequence length="502" mass="57328">MQFGTTAALAAATVAVALTAVYVFYARRYSYWRKRGVPHLKPVPILGNMNLFMSGFKVLLERLEQFRDEGVCGLFMFSSPALAVWDPEMVKQVLCKDFSSFHDRGMPYDEADPLKWRNLRTRMSPTFTSGKMKRMLPLMREAADDLRDALAEGAARSEGSEVDMLLFLHRFSTDVIGSCAFGMRCNCLREENNKFLAMSRNLLRQTFGQLLRVMLNSFSPRLAALLPMRFLFPEEHQFFLTLMRDTVEFREKNKVQRHDFVDLMMQLRDAGLDHSDPDNHVELTTNMMAAQAFIFFVAGLDNVSNTLGYCLNRLSIDQALQDRVRAEVDDVLRRHGGDLSYEALKEMDLVNRTILEGLRLWNPIGVLFRRCNATTKVGDLVVEEGTAVFVPAVMLHMDPDLFPEPARFDPDRHTAEAQAGRHPYSFMPFGEGPRVCIASRFALMELRLALAVLLRDFAFSPGPKFERDIELDTKHPLPTPKNGIRLRVTARDRKQPREDELS</sequence>
<keyword evidence="7 14" id="KW-0479">Metal-binding</keyword>
<keyword evidence="11 14" id="KW-0408">Iron</keyword>
<evidence type="ECO:0000256" key="9">
    <source>
        <dbReference type="ARBA" id="ARBA00022848"/>
    </source>
</evidence>
<dbReference type="InterPro" id="IPR050476">
    <property type="entry name" value="Insect_CytP450_Detox"/>
</dbReference>
<keyword evidence="17" id="KW-0812">Transmembrane</keyword>
<dbReference type="KEGG" id="tpal:117649446"/>
<feature type="transmembrane region" description="Helical" evidence="17">
    <location>
        <begin position="6"/>
        <end position="25"/>
    </location>
</feature>
<dbReference type="GO" id="GO:0005506">
    <property type="term" value="F:iron ion binding"/>
    <property type="evidence" value="ECO:0007669"/>
    <property type="project" value="InterPro"/>
</dbReference>
<comment type="similarity">
    <text evidence="5 15">Belongs to the cytochrome P450 family.</text>
</comment>
<dbReference type="PRINTS" id="PR00465">
    <property type="entry name" value="EP450IV"/>
</dbReference>
<evidence type="ECO:0000313" key="19">
    <source>
        <dbReference type="RefSeq" id="XP_034248143.1"/>
    </source>
</evidence>
<evidence type="ECO:0000256" key="13">
    <source>
        <dbReference type="ARBA" id="ARBA00023136"/>
    </source>
</evidence>
<keyword evidence="6 14" id="KW-0349">Heme</keyword>
<dbReference type="RefSeq" id="XP_034248144.1">
    <property type="nucleotide sequence ID" value="XM_034392253.1"/>
</dbReference>
<keyword evidence="10 15" id="KW-0560">Oxidoreductase</keyword>
<evidence type="ECO:0000256" key="16">
    <source>
        <dbReference type="SAM" id="MobiDB-lite"/>
    </source>
</evidence>
<evidence type="ECO:0000256" key="12">
    <source>
        <dbReference type="ARBA" id="ARBA00023033"/>
    </source>
</evidence>
<dbReference type="GO" id="GO:0016705">
    <property type="term" value="F:oxidoreductase activity, acting on paired donors, with incorporation or reduction of molecular oxygen"/>
    <property type="evidence" value="ECO:0007669"/>
    <property type="project" value="InterPro"/>
</dbReference>
<evidence type="ECO:0000256" key="11">
    <source>
        <dbReference type="ARBA" id="ARBA00023004"/>
    </source>
</evidence>
<evidence type="ECO:0000256" key="5">
    <source>
        <dbReference type="ARBA" id="ARBA00010617"/>
    </source>
</evidence>
<dbReference type="InterPro" id="IPR002403">
    <property type="entry name" value="Cyt_P450_E_grp-IV"/>
</dbReference>
<evidence type="ECO:0000313" key="22">
    <source>
        <dbReference type="RefSeq" id="XP_034248146.1"/>
    </source>
</evidence>
<dbReference type="SUPFAM" id="SSF48264">
    <property type="entry name" value="Cytochrome P450"/>
    <property type="match status" value="1"/>
</dbReference>
<proteinExistence type="inferred from homology"/>
<evidence type="ECO:0000256" key="6">
    <source>
        <dbReference type="ARBA" id="ARBA00022617"/>
    </source>
</evidence>